<accession>A0ABR0S3M7</accession>
<protein>
    <submittedName>
        <fullName evidence="1">Uncharacterized protein</fullName>
    </submittedName>
</protein>
<dbReference type="GeneID" id="89994538"/>
<proteinExistence type="predicted"/>
<reference evidence="1 2" key="1">
    <citation type="journal article" date="2023" name="Res Sq">
        <title>Genomic and morphological characterization of Knufia obscura isolated from the Mars 2020 spacecraft assembly facility.</title>
        <authorList>
            <person name="Chander A.M."/>
            <person name="Teixeira M.M."/>
            <person name="Singh N.K."/>
            <person name="Williams M.P."/>
            <person name="Parker C.W."/>
            <person name="Leo P."/>
            <person name="Stajich J.E."/>
            <person name="Torok T."/>
            <person name="Tighe S."/>
            <person name="Mason C.E."/>
            <person name="Venkateswaran K."/>
        </authorList>
    </citation>
    <scope>NUCLEOTIDE SEQUENCE [LARGE SCALE GENOMIC DNA]</scope>
    <source>
        <strain evidence="1 2">CCFEE 5817</strain>
    </source>
</reference>
<dbReference type="RefSeq" id="XP_064735034.1">
    <property type="nucleotide sequence ID" value="XM_064869537.1"/>
</dbReference>
<dbReference type="EMBL" id="JAVHJV010000001">
    <property type="protein sequence ID" value="KAK5946944.1"/>
    <property type="molecule type" value="Genomic_DNA"/>
</dbReference>
<gene>
    <name evidence="1" type="ORF">PMZ80_001089</name>
</gene>
<evidence type="ECO:0000313" key="2">
    <source>
        <dbReference type="Proteomes" id="UP001334248"/>
    </source>
</evidence>
<dbReference type="Proteomes" id="UP001334248">
    <property type="component" value="Unassembled WGS sequence"/>
</dbReference>
<keyword evidence="2" id="KW-1185">Reference proteome</keyword>
<comment type="caution">
    <text evidence="1">The sequence shown here is derived from an EMBL/GenBank/DDBJ whole genome shotgun (WGS) entry which is preliminary data.</text>
</comment>
<evidence type="ECO:0000313" key="1">
    <source>
        <dbReference type="EMBL" id="KAK5946944.1"/>
    </source>
</evidence>
<sequence>MVQWLFGDWDASTCGTAVFDPVKRHRHEARPLLSSMDKVIIKRRTTHIPFASIAVSVKEYNVRGLRNKRGALSRDSHIDNRAKHAYRFNRDGCGRVILNTVAVIPLSNDTAATCQGALTNVTTNRLAAFAQSSEDTEFSASHNLRGCCGCEPESLRIFTQHKATQGRKLLHRPVTEYSGSISDVSRTVTTVTIATNDKQERKIAAVGMHQGLQWSLRSFQQENQRWFNEVLPACKKAMPIPSGVTYQLLTLCSQRIELLKARAKWMSTTFQHLASSIALLMVGL</sequence>
<name>A0ABR0S3M7_9EURO</name>
<organism evidence="1 2">
    <name type="scientific">Knufia obscura</name>
    <dbReference type="NCBI Taxonomy" id="1635080"/>
    <lineage>
        <taxon>Eukaryota</taxon>
        <taxon>Fungi</taxon>
        <taxon>Dikarya</taxon>
        <taxon>Ascomycota</taxon>
        <taxon>Pezizomycotina</taxon>
        <taxon>Eurotiomycetes</taxon>
        <taxon>Chaetothyriomycetidae</taxon>
        <taxon>Chaetothyriales</taxon>
        <taxon>Trichomeriaceae</taxon>
        <taxon>Knufia</taxon>
    </lineage>
</organism>